<evidence type="ECO:0000256" key="4">
    <source>
        <dbReference type="ARBA" id="ARBA00022989"/>
    </source>
</evidence>
<evidence type="ECO:0000256" key="5">
    <source>
        <dbReference type="ARBA" id="ARBA00023136"/>
    </source>
</evidence>
<feature type="transmembrane region" description="Helical" evidence="6">
    <location>
        <begin position="255"/>
        <end position="276"/>
    </location>
</feature>
<keyword evidence="3 6" id="KW-0812">Transmembrane</keyword>
<evidence type="ECO:0000256" key="1">
    <source>
        <dbReference type="ARBA" id="ARBA00004651"/>
    </source>
</evidence>
<feature type="transmembrane region" description="Helical" evidence="6">
    <location>
        <begin position="282"/>
        <end position="300"/>
    </location>
</feature>
<dbReference type="InterPro" id="IPR018385">
    <property type="entry name" value="C4_dicarb_anaerob_car-like"/>
</dbReference>
<reference evidence="7 8" key="1">
    <citation type="submission" date="2019-03" db="EMBL/GenBank/DDBJ databases">
        <title>Genomic Encyclopedia of Type Strains, Phase IV (KMG-IV): sequencing the most valuable type-strain genomes for metagenomic binning, comparative biology and taxonomic classification.</title>
        <authorList>
            <person name="Goeker M."/>
        </authorList>
    </citation>
    <scope>NUCLEOTIDE SEQUENCE [LARGE SCALE GENOMIC DNA]</scope>
    <source>
        <strain evidence="7 8">DSM 100059</strain>
    </source>
</reference>
<dbReference type="OrthoDB" id="255482at2"/>
<proteinExistence type="predicted"/>
<evidence type="ECO:0000256" key="2">
    <source>
        <dbReference type="ARBA" id="ARBA00022475"/>
    </source>
</evidence>
<feature type="transmembrane region" description="Helical" evidence="6">
    <location>
        <begin position="405"/>
        <end position="431"/>
    </location>
</feature>
<dbReference type="PANTHER" id="PTHR43652">
    <property type="entry name" value="BASIC AMINO ACID ANTIPORTER YFCC-RELATED"/>
    <property type="match status" value="1"/>
</dbReference>
<feature type="transmembrane region" description="Helical" evidence="6">
    <location>
        <begin position="110"/>
        <end position="128"/>
    </location>
</feature>
<feature type="transmembrane region" description="Helical" evidence="6">
    <location>
        <begin position="437"/>
        <end position="459"/>
    </location>
</feature>
<dbReference type="GO" id="GO:0005886">
    <property type="term" value="C:plasma membrane"/>
    <property type="evidence" value="ECO:0007669"/>
    <property type="project" value="UniProtKB-SubCell"/>
</dbReference>
<comment type="caution">
    <text evidence="7">The sequence shown here is derived from an EMBL/GenBank/DDBJ whole genome shotgun (WGS) entry which is preliminary data.</text>
</comment>
<keyword evidence="4 6" id="KW-1133">Transmembrane helix</keyword>
<dbReference type="PROSITE" id="PS51257">
    <property type="entry name" value="PROKAR_LIPOPROTEIN"/>
    <property type="match status" value="1"/>
</dbReference>
<feature type="transmembrane region" description="Helical" evidence="6">
    <location>
        <begin position="193"/>
        <end position="212"/>
    </location>
</feature>
<dbReference type="AlphaFoldDB" id="A0A4R8DVF1"/>
<keyword evidence="8" id="KW-1185">Reference proteome</keyword>
<dbReference type="EMBL" id="SODV01000001">
    <property type="protein sequence ID" value="TDX02402.1"/>
    <property type="molecule type" value="Genomic_DNA"/>
</dbReference>
<feature type="transmembrane region" description="Helical" evidence="6">
    <location>
        <begin position="156"/>
        <end position="173"/>
    </location>
</feature>
<name>A0A4R8DVF1_9BACT</name>
<evidence type="ECO:0000313" key="8">
    <source>
        <dbReference type="Proteomes" id="UP000294498"/>
    </source>
</evidence>
<evidence type="ECO:0000256" key="6">
    <source>
        <dbReference type="SAM" id="Phobius"/>
    </source>
</evidence>
<dbReference type="Proteomes" id="UP000294498">
    <property type="component" value="Unassembled WGS sequence"/>
</dbReference>
<keyword evidence="2" id="KW-1003">Cell membrane</keyword>
<evidence type="ECO:0000256" key="3">
    <source>
        <dbReference type="ARBA" id="ARBA00022692"/>
    </source>
</evidence>
<feature type="transmembrane region" description="Helical" evidence="6">
    <location>
        <begin position="72"/>
        <end position="90"/>
    </location>
</feature>
<accession>A0A4R8DVF1</accession>
<gene>
    <name evidence="7" type="ORF">EDB95_3460</name>
</gene>
<comment type="subcellular location">
    <subcellularLocation>
        <location evidence="1">Cell membrane</location>
        <topology evidence="1">Multi-pass membrane protein</topology>
    </subcellularLocation>
</comment>
<dbReference type="InterPro" id="IPR051679">
    <property type="entry name" value="DASS-Related_Transporters"/>
</dbReference>
<feature type="transmembrane region" description="Helical" evidence="6">
    <location>
        <begin position="134"/>
        <end position="151"/>
    </location>
</feature>
<evidence type="ECO:0000313" key="7">
    <source>
        <dbReference type="EMBL" id="TDX02402.1"/>
    </source>
</evidence>
<sequence>MKLSFPHPLVILVSCILLAALCTYVVPAGQYQRSHDAATGQDVVVRGSYTRESSRPVSAWGLMMSVPRGIESGADVIISILIFGGTFCVIDKTGAFRAALLSLIRRTGRYRYLVMVLVGVAFAAGGAMDNMSEEIIALIPVIVFMTTRLGYSKIGAIAISTGCAVIGASFSPMNPFQVGIAQKIAQLPLLSGAGLRLLFLVPAVAFWITWVIRRTRVQEDPAAAGRDTAIANGGAARAREGMAGAIAGSRWRHALILLAVAASFATMVFGIIRRGWGFDEMTALFFVLGLVAGIVGRLGLRKTAEAFTEGAKEMTMAALVVGLARSVYLVLNEGHVIDTIVHGLFTPLQHLPLLLSAGGMMIAQLLIHVPVASVSGQAQLTIPLLTPLADLTGMSRQVMVMAFQYGAGICEMLGPTNGALMGVLAVAGVSFGEWWKFVWRPALILLALGLGAMAVGLAIGY</sequence>
<dbReference type="PANTHER" id="PTHR43652:SF2">
    <property type="entry name" value="BASIC AMINO ACID ANTIPORTER YFCC-RELATED"/>
    <property type="match status" value="1"/>
</dbReference>
<dbReference type="RefSeq" id="WP_133995015.1">
    <property type="nucleotide sequence ID" value="NZ_SODV01000001.1"/>
</dbReference>
<organism evidence="7 8">
    <name type="scientific">Dinghuibacter silviterrae</name>
    <dbReference type="NCBI Taxonomy" id="1539049"/>
    <lineage>
        <taxon>Bacteria</taxon>
        <taxon>Pseudomonadati</taxon>
        <taxon>Bacteroidota</taxon>
        <taxon>Chitinophagia</taxon>
        <taxon>Chitinophagales</taxon>
        <taxon>Chitinophagaceae</taxon>
        <taxon>Dinghuibacter</taxon>
    </lineage>
</organism>
<keyword evidence="5 6" id="KW-0472">Membrane</keyword>
<protein>
    <submittedName>
        <fullName evidence="7">Putative ion transporter superfamily protein YfcC</fullName>
    </submittedName>
</protein>
<dbReference type="Pfam" id="PF03606">
    <property type="entry name" value="DcuC"/>
    <property type="match status" value="1"/>
</dbReference>